<accession>A0A8H3I958</accession>
<evidence type="ECO:0000313" key="2">
    <source>
        <dbReference type="EMBL" id="CAF9904929.1"/>
    </source>
</evidence>
<dbReference type="AlphaFoldDB" id="A0A8H3I958"/>
<proteinExistence type="predicted"/>
<protein>
    <submittedName>
        <fullName evidence="2">Uncharacterized protein</fullName>
    </submittedName>
</protein>
<gene>
    <name evidence="2" type="ORF">ALECFALPRED_010638</name>
</gene>
<feature type="region of interest" description="Disordered" evidence="1">
    <location>
        <begin position="137"/>
        <end position="159"/>
    </location>
</feature>
<evidence type="ECO:0000313" key="3">
    <source>
        <dbReference type="Proteomes" id="UP000664203"/>
    </source>
</evidence>
<comment type="caution">
    <text evidence="2">The sequence shown here is derived from an EMBL/GenBank/DDBJ whole genome shotgun (WGS) entry which is preliminary data.</text>
</comment>
<organism evidence="2 3">
    <name type="scientific">Alectoria fallacina</name>
    <dbReference type="NCBI Taxonomy" id="1903189"/>
    <lineage>
        <taxon>Eukaryota</taxon>
        <taxon>Fungi</taxon>
        <taxon>Dikarya</taxon>
        <taxon>Ascomycota</taxon>
        <taxon>Pezizomycotina</taxon>
        <taxon>Lecanoromycetes</taxon>
        <taxon>OSLEUM clade</taxon>
        <taxon>Lecanoromycetidae</taxon>
        <taxon>Lecanorales</taxon>
        <taxon>Lecanorineae</taxon>
        <taxon>Parmeliaceae</taxon>
        <taxon>Alectoria</taxon>
    </lineage>
</organism>
<dbReference type="Proteomes" id="UP000664203">
    <property type="component" value="Unassembled WGS sequence"/>
</dbReference>
<reference evidence="2" key="1">
    <citation type="submission" date="2021-03" db="EMBL/GenBank/DDBJ databases">
        <authorList>
            <person name="Tagirdzhanova G."/>
        </authorList>
    </citation>
    <scope>NUCLEOTIDE SEQUENCE</scope>
</reference>
<dbReference type="EMBL" id="CAJPDR010000009">
    <property type="protein sequence ID" value="CAF9904929.1"/>
    <property type="molecule type" value="Genomic_DNA"/>
</dbReference>
<dbReference type="OrthoDB" id="5410261at2759"/>
<sequence>MASILFAAGIFSYEFIKKSRTKRAEKKAFNTSRFSELERENAARIAQIQDNTCFCQTSDWRGGGCETHGYVPAAGEPGGPPAPAPDYREIDGAGGAGAAREGKGIRRDRTPAFESTMTEEFYAPPTTRETYPDYQYRRGEEDGALADKPGPPRPMREDEVRRINDERRKGIKAGGLTSWVLRRKGRGNNGEAVVR</sequence>
<name>A0A8H3I958_9LECA</name>
<keyword evidence="3" id="KW-1185">Reference proteome</keyword>
<evidence type="ECO:0000256" key="1">
    <source>
        <dbReference type="SAM" id="MobiDB-lite"/>
    </source>
</evidence>